<sequence length="225" mass="24786">MKPFFALLLMGYACYSQVGIGTNTPNSSSLLEISATDKAFVPPRMTNSQMLAISHPSISSIVYNTTFNTLYIYNSLGWKSMQDTDNSNLICKKSGGTLTVTNNTYYNFPLNSSNVLSQNSSTYDVISNGKIKIKENGIYMIGAQLSVNNMPSGTKAYSIAVYKNGSLIGLLNKNESIQSSNDYWGASGIMTFNLRINDEIDIKYLINNNTNLNLVYAAFSFIKIN</sequence>
<proteinExistence type="predicted"/>
<keyword evidence="2" id="KW-1185">Reference proteome</keyword>
<dbReference type="InterPro" id="IPR008983">
    <property type="entry name" value="Tumour_necrosis_fac-like_dom"/>
</dbReference>
<organism evidence="1 2">
    <name type="scientific">Flavobacterium jejuense</name>
    <dbReference type="NCBI Taxonomy" id="1544455"/>
    <lineage>
        <taxon>Bacteria</taxon>
        <taxon>Pseudomonadati</taxon>
        <taxon>Bacteroidota</taxon>
        <taxon>Flavobacteriia</taxon>
        <taxon>Flavobacteriales</taxon>
        <taxon>Flavobacteriaceae</taxon>
        <taxon>Flavobacterium</taxon>
    </lineage>
</organism>
<name>A0ABX0IXX2_9FLAO</name>
<dbReference type="Gene3D" id="2.60.120.40">
    <property type="match status" value="1"/>
</dbReference>
<dbReference type="EMBL" id="VEVQ02000016">
    <property type="protein sequence ID" value="NHN27679.1"/>
    <property type="molecule type" value="Genomic_DNA"/>
</dbReference>
<gene>
    <name evidence="1" type="ORF">FIA58_018515</name>
</gene>
<accession>A0ABX0IXX2</accession>
<dbReference type="Proteomes" id="UP000817854">
    <property type="component" value="Unassembled WGS sequence"/>
</dbReference>
<evidence type="ECO:0008006" key="3">
    <source>
        <dbReference type="Google" id="ProtNLM"/>
    </source>
</evidence>
<evidence type="ECO:0000313" key="1">
    <source>
        <dbReference type="EMBL" id="NHN27679.1"/>
    </source>
</evidence>
<dbReference type="RefSeq" id="WP_140964190.1">
    <property type="nucleotide sequence ID" value="NZ_VEVQ02000016.1"/>
</dbReference>
<evidence type="ECO:0000313" key="2">
    <source>
        <dbReference type="Proteomes" id="UP000817854"/>
    </source>
</evidence>
<reference evidence="1" key="2">
    <citation type="submission" date="2020-02" db="EMBL/GenBank/DDBJ databases">
        <title>Flavobacterium profundi sp. nov., isolated from a deep-sea seamount.</title>
        <authorList>
            <person name="Zhang D.-C."/>
        </authorList>
    </citation>
    <scope>NUCLEOTIDE SEQUENCE</scope>
    <source>
        <strain evidence="1">EC11</strain>
    </source>
</reference>
<reference evidence="1" key="1">
    <citation type="submission" date="2019-05" db="EMBL/GenBank/DDBJ databases">
        <authorList>
            <person name="Lianzixin W."/>
        </authorList>
    </citation>
    <scope>NUCLEOTIDE SEQUENCE</scope>
    <source>
        <strain evidence="1">EC11</strain>
    </source>
</reference>
<comment type="caution">
    <text evidence="1">The sequence shown here is derived from an EMBL/GenBank/DDBJ whole genome shotgun (WGS) entry which is preliminary data.</text>
</comment>
<protein>
    <recommendedName>
        <fullName evidence="3">TNF family profile domain-containing protein</fullName>
    </recommendedName>
</protein>